<evidence type="ECO:0000313" key="1">
    <source>
        <dbReference type="EMBL" id="BBH85280.1"/>
    </source>
</evidence>
<dbReference type="AlphaFoldDB" id="A0A455SCS2"/>
<sequence>MRSATAGGVRTKEEWARFGKVPFAIEKHPFQKNGPTLQAQSRA</sequence>
<dbReference type="EMBL" id="AP019376">
    <property type="protein sequence ID" value="BBH85280.1"/>
    <property type="molecule type" value="Genomic_DNA"/>
</dbReference>
<organism evidence="1">
    <name type="scientific">Thermosporothrix sp. COM3</name>
    <dbReference type="NCBI Taxonomy" id="2490863"/>
    <lineage>
        <taxon>Bacteria</taxon>
        <taxon>Bacillati</taxon>
        <taxon>Chloroflexota</taxon>
        <taxon>Ktedonobacteria</taxon>
        <taxon>Ktedonobacterales</taxon>
        <taxon>Thermosporotrichaceae</taxon>
        <taxon>Thermosporothrix</taxon>
    </lineage>
</organism>
<proteinExistence type="predicted"/>
<gene>
    <name evidence="1" type="ORF">KTC_00310</name>
</gene>
<reference evidence="1" key="1">
    <citation type="submission" date="2018-12" db="EMBL/GenBank/DDBJ databases">
        <title>Novel natural products biosynthetic potential of the class Ktedonobacteria.</title>
        <authorList>
            <person name="Zheng Y."/>
            <person name="Saitou A."/>
            <person name="Wang C.M."/>
            <person name="Toyoda A."/>
            <person name="Minakuchi Y."/>
            <person name="Sekiguchi Y."/>
            <person name="Ueda K."/>
            <person name="Takano H."/>
            <person name="Sakai Y."/>
            <person name="Yokota A."/>
            <person name="Yabe S."/>
        </authorList>
    </citation>
    <scope>NUCLEOTIDE SEQUENCE</scope>
    <source>
        <strain evidence="1">COM3</strain>
    </source>
</reference>
<protein>
    <submittedName>
        <fullName evidence="1">Uncharacterized protein</fullName>
    </submittedName>
</protein>
<accession>A0A455SCS2</accession>
<name>A0A455SCS2_9CHLR</name>